<reference evidence="1" key="1">
    <citation type="submission" date="2023-12" db="EMBL/GenBank/DDBJ databases">
        <authorList>
            <person name="Khan F."/>
            <person name="Alvi I."/>
        </authorList>
    </citation>
    <scope>NUCLEOTIDE SEQUENCE</scope>
</reference>
<sequence length="72" mass="8175">MEIKVVETPKYANVEDLKGGDVFSYDQKFWLMLDDDLSNGLRRAANLSTGYVGNFNPSTTVMPRPDLYLTQK</sequence>
<dbReference type="EMBL" id="OR983334">
    <property type="protein sequence ID" value="WWY66066.1"/>
    <property type="molecule type" value="Genomic_DNA"/>
</dbReference>
<organism evidence="1">
    <name type="scientific">Escherichia phage 1-6bf</name>
    <dbReference type="NCBI Taxonomy" id="3117708"/>
    <lineage>
        <taxon>Viruses</taxon>
        <taxon>Duplodnaviria</taxon>
        <taxon>Heunggongvirae</taxon>
        <taxon>Uroviricota</taxon>
        <taxon>Caudoviricetes</taxon>
        <taxon>Mktvariviridae</taxon>
        <taxon>Gordonclarkvirinae</taxon>
        <taxon>Kuravirus</taxon>
    </lineage>
</organism>
<proteinExistence type="predicted"/>
<evidence type="ECO:0000313" key="1">
    <source>
        <dbReference type="EMBL" id="WWY66066.1"/>
    </source>
</evidence>
<gene>
    <name evidence="1" type="ORF">16bf_00054</name>
</gene>
<name>A0AAU6NUB0_9CAUD</name>
<accession>A0AAU6NUB0</accession>
<protein>
    <submittedName>
        <fullName evidence="1">Uncharacterized protein</fullName>
    </submittedName>
</protein>